<accession>A0A3P7N899</accession>
<organism evidence="1 2">
    <name type="scientific">Dibothriocephalus latus</name>
    <name type="common">Fish tapeworm</name>
    <name type="synonym">Diphyllobothrium latum</name>
    <dbReference type="NCBI Taxonomy" id="60516"/>
    <lineage>
        <taxon>Eukaryota</taxon>
        <taxon>Metazoa</taxon>
        <taxon>Spiralia</taxon>
        <taxon>Lophotrochozoa</taxon>
        <taxon>Platyhelminthes</taxon>
        <taxon>Cestoda</taxon>
        <taxon>Eucestoda</taxon>
        <taxon>Diphyllobothriidea</taxon>
        <taxon>Diphyllobothriidae</taxon>
        <taxon>Dibothriocephalus</taxon>
    </lineage>
</organism>
<proteinExistence type="predicted"/>
<name>A0A3P7N899_DIBLA</name>
<evidence type="ECO:0000313" key="2">
    <source>
        <dbReference type="Proteomes" id="UP000281553"/>
    </source>
</evidence>
<dbReference type="Proteomes" id="UP000281553">
    <property type="component" value="Unassembled WGS sequence"/>
</dbReference>
<dbReference type="AlphaFoldDB" id="A0A3P7N899"/>
<protein>
    <submittedName>
        <fullName evidence="1">Uncharacterized protein</fullName>
    </submittedName>
</protein>
<dbReference type="EMBL" id="UYRU01081114">
    <property type="protein sequence ID" value="VDN31638.1"/>
    <property type="molecule type" value="Genomic_DNA"/>
</dbReference>
<sequence>MQMRMAKHPLKFSFVTLFNAAFVPFPRALIPNGSALISRCLTLN</sequence>
<gene>
    <name evidence="1" type="ORF">DILT_LOCUS15794</name>
</gene>
<reference evidence="1 2" key="1">
    <citation type="submission" date="2018-11" db="EMBL/GenBank/DDBJ databases">
        <authorList>
            <consortium name="Pathogen Informatics"/>
        </authorList>
    </citation>
    <scope>NUCLEOTIDE SEQUENCE [LARGE SCALE GENOMIC DNA]</scope>
</reference>
<keyword evidence="2" id="KW-1185">Reference proteome</keyword>
<evidence type="ECO:0000313" key="1">
    <source>
        <dbReference type="EMBL" id="VDN31638.1"/>
    </source>
</evidence>